<dbReference type="InterPro" id="IPR018313">
    <property type="entry name" value="SBP_3_CS"/>
</dbReference>
<proteinExistence type="inferred from homology"/>
<evidence type="ECO:0000313" key="7">
    <source>
        <dbReference type="Proteomes" id="UP000177870"/>
    </source>
</evidence>
<dbReference type="EMBL" id="CP017599">
    <property type="protein sequence ID" value="AOX03816.1"/>
    <property type="molecule type" value="Genomic_DNA"/>
</dbReference>
<feature type="domain" description="Solute-binding protein family 3/N-terminal" evidence="5">
    <location>
        <begin position="39"/>
        <end position="261"/>
    </location>
</feature>
<dbReference type="KEGG" id="mpro:BJP34_34205"/>
<dbReference type="InterPro" id="IPR001638">
    <property type="entry name" value="Solute-binding_3/MltF_N"/>
</dbReference>
<dbReference type="Gene3D" id="3.40.190.10">
    <property type="entry name" value="Periplasmic binding protein-like II"/>
    <property type="match status" value="2"/>
</dbReference>
<evidence type="ECO:0000313" key="6">
    <source>
        <dbReference type="EMBL" id="AOX03816.1"/>
    </source>
</evidence>
<evidence type="ECO:0000256" key="1">
    <source>
        <dbReference type="ARBA" id="ARBA00010333"/>
    </source>
</evidence>
<dbReference type="SUPFAM" id="SSF53850">
    <property type="entry name" value="Periplasmic binding protein-like II"/>
    <property type="match status" value="1"/>
</dbReference>
<reference evidence="7" key="1">
    <citation type="submission" date="2016-10" db="EMBL/GenBank/DDBJ databases">
        <title>Comparative genomics uncovers the prolific and rare metabolic potential of the cyanobacterial genus Moorea.</title>
        <authorList>
            <person name="Leao T."/>
            <person name="Castelao G."/>
            <person name="Korobeynikov A."/>
            <person name="Monroe E.A."/>
            <person name="Podell S."/>
            <person name="Glukhov E."/>
            <person name="Allen E."/>
            <person name="Gerwick W.H."/>
            <person name="Gerwick L."/>
        </authorList>
    </citation>
    <scope>NUCLEOTIDE SEQUENCE [LARGE SCALE GENOMIC DNA]</scope>
    <source>
        <strain evidence="7">PAL-8-15-08-1</strain>
    </source>
</reference>
<protein>
    <submittedName>
        <fullName evidence="6">ABC transporter substrate-binding protein</fullName>
    </submittedName>
</protein>
<sequence length="270" mass="30290">MLKHKFFNFGMVFGLTAMSFLTPLRVRSAQLEEIEQRGQLIVGVKDNLRPLGYRDADGKLQGLEIDLARRLAEELLGDSDAVVLQQVGNIDRLKVVLDGEVDLTIARVTATAPRRRLVDFSIPYYLDGTGLITKDPLITRLGDLHTRTIAILNHSSTIAVVQYALPESRVVGVDSYQEARSLLENGRADAFAADNSILSGWVQDYPEYRMLPVWLSGEALCVVMPKGLQYTKLKQRVNNAIARWQADGWLAQRATAWGLPLRRKKVKPYE</sequence>
<dbReference type="Proteomes" id="UP000177870">
    <property type="component" value="Chromosome"/>
</dbReference>
<dbReference type="PANTHER" id="PTHR30085:SF6">
    <property type="entry name" value="ABC TRANSPORTER GLUTAMINE-BINDING PROTEIN GLNH"/>
    <property type="match status" value="1"/>
</dbReference>
<name>A0A1D8U298_9CYAN</name>
<dbReference type="SMART" id="SM00062">
    <property type="entry name" value="PBPb"/>
    <property type="match status" value="1"/>
</dbReference>
<dbReference type="PANTHER" id="PTHR30085">
    <property type="entry name" value="AMINO ACID ABC TRANSPORTER PERMEASE"/>
    <property type="match status" value="1"/>
</dbReference>
<dbReference type="STRING" id="1458985.BJP34_34205"/>
<dbReference type="PROSITE" id="PS01039">
    <property type="entry name" value="SBP_BACTERIAL_3"/>
    <property type="match status" value="1"/>
</dbReference>
<gene>
    <name evidence="6" type="ORF">BJP34_34205</name>
</gene>
<evidence type="ECO:0000256" key="3">
    <source>
        <dbReference type="ARBA" id="ARBA00022729"/>
    </source>
</evidence>
<keyword evidence="2" id="KW-0813">Transport</keyword>
<dbReference type="GO" id="GO:0005576">
    <property type="term" value="C:extracellular region"/>
    <property type="evidence" value="ECO:0007669"/>
    <property type="project" value="TreeGrafter"/>
</dbReference>
<dbReference type="Pfam" id="PF00497">
    <property type="entry name" value="SBP_bac_3"/>
    <property type="match status" value="1"/>
</dbReference>
<dbReference type="InterPro" id="IPR051455">
    <property type="entry name" value="Bact_solute-bind_prot3"/>
</dbReference>
<dbReference type="AlphaFoldDB" id="A0A1D8U298"/>
<evidence type="ECO:0000256" key="4">
    <source>
        <dbReference type="RuleBase" id="RU003744"/>
    </source>
</evidence>
<organism evidence="6 7">
    <name type="scientific">Moorena producens PAL-8-15-08-1</name>
    <dbReference type="NCBI Taxonomy" id="1458985"/>
    <lineage>
        <taxon>Bacteria</taxon>
        <taxon>Bacillati</taxon>
        <taxon>Cyanobacteriota</taxon>
        <taxon>Cyanophyceae</taxon>
        <taxon>Coleofasciculales</taxon>
        <taxon>Coleofasciculaceae</taxon>
        <taxon>Moorena</taxon>
    </lineage>
</organism>
<keyword evidence="3" id="KW-0732">Signal</keyword>
<comment type="similarity">
    <text evidence="1 4">Belongs to the bacterial solute-binding protein 3 family.</text>
</comment>
<dbReference type="GO" id="GO:0030288">
    <property type="term" value="C:outer membrane-bounded periplasmic space"/>
    <property type="evidence" value="ECO:0007669"/>
    <property type="project" value="TreeGrafter"/>
</dbReference>
<accession>A0A1D8U298</accession>
<evidence type="ECO:0000259" key="5">
    <source>
        <dbReference type="SMART" id="SM00062"/>
    </source>
</evidence>
<dbReference type="OrthoDB" id="457005at2"/>
<evidence type="ECO:0000256" key="2">
    <source>
        <dbReference type="ARBA" id="ARBA00022448"/>
    </source>
</evidence>
<dbReference type="GO" id="GO:0006865">
    <property type="term" value="P:amino acid transport"/>
    <property type="evidence" value="ECO:0007669"/>
    <property type="project" value="TreeGrafter"/>
</dbReference>